<reference evidence="3" key="1">
    <citation type="submission" date="2019-01" db="EMBL/GenBank/DDBJ databases">
        <title>Draft genomes of a novel of Sporanaerobacter strains.</title>
        <authorList>
            <person name="Ma S."/>
        </authorList>
    </citation>
    <scope>NUCLEOTIDE SEQUENCE [LARGE SCALE GENOMIC DNA]</scope>
    <source>
        <strain evidence="3">NJN-17</strain>
    </source>
</reference>
<dbReference type="EMBL" id="CP035282">
    <property type="protein sequence ID" value="QAT61335.1"/>
    <property type="molecule type" value="Genomic_DNA"/>
</dbReference>
<gene>
    <name evidence="2" type="ORF">EQM13_06885</name>
</gene>
<dbReference type="Proteomes" id="UP000287969">
    <property type="component" value="Chromosome"/>
</dbReference>
<protein>
    <submittedName>
        <fullName evidence="2">ABC transporter permease</fullName>
    </submittedName>
</protein>
<keyword evidence="1" id="KW-0812">Transmembrane</keyword>
<name>A0A410QBF8_9FIRM</name>
<feature type="transmembrane region" description="Helical" evidence="1">
    <location>
        <begin position="146"/>
        <end position="163"/>
    </location>
</feature>
<dbReference type="AlphaFoldDB" id="A0A410QBF8"/>
<dbReference type="Pfam" id="PF12730">
    <property type="entry name" value="ABC2_membrane_4"/>
    <property type="match status" value="1"/>
</dbReference>
<evidence type="ECO:0000313" key="3">
    <source>
        <dbReference type="Proteomes" id="UP000287969"/>
    </source>
</evidence>
<feature type="transmembrane region" description="Helical" evidence="1">
    <location>
        <begin position="50"/>
        <end position="75"/>
    </location>
</feature>
<sequence>MFKLIQVEFMKLKRKKFIILILISAFTMPLISVLYYLGGGPIRNFSGFSIWGALSYTEWIILPFILGIVSTMILFDDRQNDTLKQIWIAPVSKSKYLFSKLLILILFSVLYMFLTAVSTIGGGVLIGFKDINNITLGFLFKKSMQIGILTPLAILPITVLEIASKNNYIFPICATIVYVFLGFILIGFTMEYHPLSIVTAMIIHDIPTVETKEAINLRNCYINFTGLSVISFVLSVILLKKQDY</sequence>
<dbReference type="RefSeq" id="WP_128752309.1">
    <property type="nucleotide sequence ID" value="NZ_CP035282.1"/>
</dbReference>
<feature type="transmembrane region" description="Helical" evidence="1">
    <location>
        <begin position="221"/>
        <end position="239"/>
    </location>
</feature>
<dbReference type="PANTHER" id="PTHR37305">
    <property type="entry name" value="INTEGRAL MEMBRANE PROTEIN-RELATED"/>
    <property type="match status" value="1"/>
</dbReference>
<feature type="transmembrane region" description="Helical" evidence="1">
    <location>
        <begin position="17"/>
        <end position="38"/>
    </location>
</feature>
<keyword evidence="3" id="KW-1185">Reference proteome</keyword>
<keyword evidence="1" id="KW-0472">Membrane</keyword>
<accession>A0A410QBF8</accession>
<feature type="transmembrane region" description="Helical" evidence="1">
    <location>
        <begin position="101"/>
        <end position="126"/>
    </location>
</feature>
<dbReference type="OrthoDB" id="2584645at2"/>
<feature type="transmembrane region" description="Helical" evidence="1">
    <location>
        <begin position="168"/>
        <end position="188"/>
    </location>
</feature>
<dbReference type="KEGG" id="spoa:EQM13_06885"/>
<proteinExistence type="predicted"/>
<organism evidence="2 3">
    <name type="scientific">Acidilutibacter cellobiosedens</name>
    <dbReference type="NCBI Taxonomy" id="2507161"/>
    <lineage>
        <taxon>Bacteria</taxon>
        <taxon>Bacillati</taxon>
        <taxon>Bacillota</taxon>
        <taxon>Tissierellia</taxon>
        <taxon>Tissierellales</taxon>
        <taxon>Acidilutibacteraceae</taxon>
        <taxon>Acidilutibacter</taxon>
    </lineage>
</organism>
<evidence type="ECO:0000313" key="2">
    <source>
        <dbReference type="EMBL" id="QAT61335.1"/>
    </source>
</evidence>
<dbReference type="PANTHER" id="PTHR37305:SF1">
    <property type="entry name" value="MEMBRANE PROTEIN"/>
    <property type="match status" value="1"/>
</dbReference>
<evidence type="ECO:0000256" key="1">
    <source>
        <dbReference type="SAM" id="Phobius"/>
    </source>
</evidence>
<keyword evidence="1" id="KW-1133">Transmembrane helix</keyword>